<proteinExistence type="predicted"/>
<keyword evidence="2" id="KW-0547">Nucleotide-binding</keyword>
<protein>
    <submittedName>
        <fullName evidence="6">Phosphate ABC transporter ATP-binding protein</fullName>
    </submittedName>
</protein>
<dbReference type="EMBL" id="JADJZA010000007">
    <property type="protein sequence ID" value="MBK9297923.1"/>
    <property type="molecule type" value="Genomic_DNA"/>
</dbReference>
<evidence type="ECO:0000259" key="5">
    <source>
        <dbReference type="PROSITE" id="PS50893"/>
    </source>
</evidence>
<dbReference type="InterPro" id="IPR005670">
    <property type="entry name" value="PstB-like"/>
</dbReference>
<dbReference type="PANTHER" id="PTHR43423:SF1">
    <property type="entry name" value="ABC TRANSPORTER I FAMILY MEMBER 17"/>
    <property type="match status" value="1"/>
</dbReference>
<accession>A0A936NEK4</accession>
<evidence type="ECO:0000256" key="4">
    <source>
        <dbReference type="ARBA" id="ARBA00022967"/>
    </source>
</evidence>
<feature type="domain" description="ABC transporter" evidence="5">
    <location>
        <begin position="1"/>
        <end position="182"/>
    </location>
</feature>
<dbReference type="SUPFAM" id="SSF52540">
    <property type="entry name" value="P-loop containing nucleoside triphosphate hydrolases"/>
    <property type="match status" value="1"/>
</dbReference>
<name>A0A936NEK4_9ACTN</name>
<gene>
    <name evidence="6" type="ORF">IPN02_14040</name>
</gene>
<dbReference type="Gene3D" id="3.40.50.300">
    <property type="entry name" value="P-loop containing nucleotide triphosphate hydrolases"/>
    <property type="match status" value="1"/>
</dbReference>
<dbReference type="InterPro" id="IPR017871">
    <property type="entry name" value="ABC_transporter-like_CS"/>
</dbReference>
<sequence length="182" mass="19308">MADIAEGGITVVSGPSGAGKSTLLRCCNRLVVPSSGTVSYRGIDVSDWEARALRRDVGMVFQRPIPFPGTVADNLRAAVALSDDEVSSLLRSVALEPSMAEREATRLSGGEAQRMCLARTLTTRPSVLLADEPTSSLDPEATAHLETLALSLAQGGTTLVWVTHDPQQAERLADHHLRLGPP</sequence>
<evidence type="ECO:0000313" key="7">
    <source>
        <dbReference type="Proteomes" id="UP000727993"/>
    </source>
</evidence>
<evidence type="ECO:0000256" key="3">
    <source>
        <dbReference type="ARBA" id="ARBA00022840"/>
    </source>
</evidence>
<dbReference type="InterPro" id="IPR003593">
    <property type="entry name" value="AAA+_ATPase"/>
</dbReference>
<organism evidence="6 7">
    <name type="scientific">Candidatus Neomicrothrix subdominans</name>
    <dbReference type="NCBI Taxonomy" id="2954438"/>
    <lineage>
        <taxon>Bacteria</taxon>
        <taxon>Bacillati</taxon>
        <taxon>Actinomycetota</taxon>
        <taxon>Acidimicrobiia</taxon>
        <taxon>Acidimicrobiales</taxon>
        <taxon>Microthrixaceae</taxon>
        <taxon>Candidatus Neomicrothrix</taxon>
    </lineage>
</organism>
<dbReference type="PROSITE" id="PS50893">
    <property type="entry name" value="ABC_TRANSPORTER_2"/>
    <property type="match status" value="1"/>
</dbReference>
<dbReference type="PROSITE" id="PS00211">
    <property type="entry name" value="ABC_TRANSPORTER_1"/>
    <property type="match status" value="1"/>
</dbReference>
<dbReference type="GO" id="GO:0016020">
    <property type="term" value="C:membrane"/>
    <property type="evidence" value="ECO:0007669"/>
    <property type="project" value="InterPro"/>
</dbReference>
<dbReference type="AlphaFoldDB" id="A0A936NEK4"/>
<dbReference type="SMART" id="SM00382">
    <property type="entry name" value="AAA"/>
    <property type="match status" value="1"/>
</dbReference>
<dbReference type="Proteomes" id="UP000727993">
    <property type="component" value="Unassembled WGS sequence"/>
</dbReference>
<dbReference type="Pfam" id="PF00005">
    <property type="entry name" value="ABC_tran"/>
    <property type="match status" value="1"/>
</dbReference>
<evidence type="ECO:0000313" key="6">
    <source>
        <dbReference type="EMBL" id="MBK9297923.1"/>
    </source>
</evidence>
<keyword evidence="4" id="KW-1278">Translocase</keyword>
<dbReference type="InterPro" id="IPR003439">
    <property type="entry name" value="ABC_transporter-like_ATP-bd"/>
</dbReference>
<dbReference type="GO" id="GO:0005315">
    <property type="term" value="F:phosphate transmembrane transporter activity"/>
    <property type="evidence" value="ECO:0007669"/>
    <property type="project" value="InterPro"/>
</dbReference>
<dbReference type="GO" id="GO:0005524">
    <property type="term" value="F:ATP binding"/>
    <property type="evidence" value="ECO:0007669"/>
    <property type="project" value="UniProtKB-KW"/>
</dbReference>
<dbReference type="GO" id="GO:0035435">
    <property type="term" value="P:phosphate ion transmembrane transport"/>
    <property type="evidence" value="ECO:0007669"/>
    <property type="project" value="InterPro"/>
</dbReference>
<evidence type="ECO:0000256" key="2">
    <source>
        <dbReference type="ARBA" id="ARBA00022741"/>
    </source>
</evidence>
<keyword evidence="1" id="KW-0813">Transport</keyword>
<dbReference type="CDD" id="cd03260">
    <property type="entry name" value="ABC_PstB_phosphate_transporter"/>
    <property type="match status" value="1"/>
</dbReference>
<evidence type="ECO:0000256" key="1">
    <source>
        <dbReference type="ARBA" id="ARBA00022448"/>
    </source>
</evidence>
<dbReference type="InterPro" id="IPR027417">
    <property type="entry name" value="P-loop_NTPase"/>
</dbReference>
<keyword evidence="3 6" id="KW-0067">ATP-binding</keyword>
<dbReference type="GO" id="GO:0016887">
    <property type="term" value="F:ATP hydrolysis activity"/>
    <property type="evidence" value="ECO:0007669"/>
    <property type="project" value="InterPro"/>
</dbReference>
<comment type="caution">
    <text evidence="6">The sequence shown here is derived from an EMBL/GenBank/DDBJ whole genome shotgun (WGS) entry which is preliminary data.</text>
</comment>
<dbReference type="PANTHER" id="PTHR43423">
    <property type="entry name" value="ABC TRANSPORTER I FAMILY MEMBER 17"/>
    <property type="match status" value="1"/>
</dbReference>
<reference evidence="6 7" key="1">
    <citation type="submission" date="2020-10" db="EMBL/GenBank/DDBJ databases">
        <title>Connecting structure to function with the recovery of over 1000 high-quality activated sludge metagenome-assembled genomes encoding full-length rRNA genes using long-read sequencing.</title>
        <authorList>
            <person name="Singleton C.M."/>
            <person name="Petriglieri F."/>
            <person name="Kristensen J.M."/>
            <person name="Kirkegaard R.H."/>
            <person name="Michaelsen T.Y."/>
            <person name="Andersen M.H."/>
            <person name="Karst S.M."/>
            <person name="Dueholm M.S."/>
            <person name="Nielsen P.H."/>
            <person name="Albertsen M."/>
        </authorList>
    </citation>
    <scope>NUCLEOTIDE SEQUENCE [LARGE SCALE GENOMIC DNA]</scope>
    <source>
        <strain evidence="6">Lyne_18-Q3-R50-59_MAXAC.006</strain>
    </source>
</reference>